<dbReference type="AlphaFoldDB" id="A0A820GZI8"/>
<protein>
    <submittedName>
        <fullName evidence="1">Uncharacterized protein</fullName>
    </submittedName>
</protein>
<evidence type="ECO:0000313" key="2">
    <source>
        <dbReference type="Proteomes" id="UP000663881"/>
    </source>
</evidence>
<feature type="non-terminal residue" evidence="1">
    <location>
        <position position="1"/>
    </location>
</feature>
<organism evidence="1 2">
    <name type="scientific">Adineta steineri</name>
    <dbReference type="NCBI Taxonomy" id="433720"/>
    <lineage>
        <taxon>Eukaryota</taxon>
        <taxon>Metazoa</taxon>
        <taxon>Spiralia</taxon>
        <taxon>Gnathifera</taxon>
        <taxon>Rotifera</taxon>
        <taxon>Eurotatoria</taxon>
        <taxon>Bdelloidea</taxon>
        <taxon>Adinetida</taxon>
        <taxon>Adinetidae</taxon>
        <taxon>Adineta</taxon>
    </lineage>
</organism>
<proteinExistence type="predicted"/>
<gene>
    <name evidence="1" type="ORF">OKA104_LOCUS45395</name>
</gene>
<name>A0A820GZI8_9BILA</name>
<sequence>PSISLYVKLEITADDQNKDYACLQFPATITSGSAQERNLVDKMAACLDEKFESLESILAEHLPADVLAKVNLSLRGPGSM</sequence>
<dbReference type="EMBL" id="CAJOAY010015005">
    <property type="protein sequence ID" value="CAF4284986.1"/>
    <property type="molecule type" value="Genomic_DNA"/>
</dbReference>
<comment type="caution">
    <text evidence="1">The sequence shown here is derived from an EMBL/GenBank/DDBJ whole genome shotgun (WGS) entry which is preliminary data.</text>
</comment>
<reference evidence="1" key="1">
    <citation type="submission" date="2021-02" db="EMBL/GenBank/DDBJ databases">
        <authorList>
            <person name="Nowell W R."/>
        </authorList>
    </citation>
    <scope>NUCLEOTIDE SEQUENCE</scope>
</reference>
<accession>A0A820GZI8</accession>
<dbReference type="Proteomes" id="UP000663881">
    <property type="component" value="Unassembled WGS sequence"/>
</dbReference>
<evidence type="ECO:0000313" key="1">
    <source>
        <dbReference type="EMBL" id="CAF4284986.1"/>
    </source>
</evidence>